<organism evidence="1 2">
    <name type="scientific">Bibersteinia trehalosi Y31</name>
    <dbReference type="NCBI Taxonomy" id="1261658"/>
    <lineage>
        <taxon>Bacteria</taxon>
        <taxon>Pseudomonadati</taxon>
        <taxon>Pseudomonadota</taxon>
        <taxon>Gammaproteobacteria</taxon>
        <taxon>Pasteurellales</taxon>
        <taxon>Pasteurellaceae</taxon>
        <taxon>Bibersteinia</taxon>
    </lineage>
</organism>
<dbReference type="EMBL" id="JACI01000001">
    <property type="protein sequence ID" value="OAQ15792.1"/>
    <property type="molecule type" value="Genomic_DNA"/>
</dbReference>
<accession>A0A179D122</accession>
<dbReference type="PATRIC" id="fig|1261658.3.peg.157"/>
<dbReference type="RefSeq" id="WP_064317929.1">
    <property type="nucleotide sequence ID" value="NZ_JACI01000001.1"/>
</dbReference>
<dbReference type="Proteomes" id="UP000078358">
    <property type="component" value="Unassembled WGS sequence"/>
</dbReference>
<reference evidence="1 2" key="1">
    <citation type="submission" date="2014-01" db="EMBL/GenBank/DDBJ databases">
        <authorList>
            <person name="Zuccon D."/>
        </authorList>
    </citation>
    <scope>NUCLEOTIDE SEQUENCE [LARGE SCALE GENOMIC DNA]</scope>
    <source>
        <strain evidence="1 2">Y31</strain>
    </source>
</reference>
<evidence type="ECO:0008006" key="3">
    <source>
        <dbReference type="Google" id="ProtNLM"/>
    </source>
</evidence>
<dbReference type="AlphaFoldDB" id="A0A179D122"/>
<proteinExistence type="predicted"/>
<dbReference type="PROSITE" id="PS51257">
    <property type="entry name" value="PROKAR_LIPOPROTEIN"/>
    <property type="match status" value="1"/>
</dbReference>
<evidence type="ECO:0000313" key="2">
    <source>
        <dbReference type="Proteomes" id="UP000078358"/>
    </source>
</evidence>
<comment type="caution">
    <text evidence="1">The sequence shown here is derived from an EMBL/GenBank/DDBJ whole genome shotgun (WGS) entry which is preliminary data.</text>
</comment>
<name>A0A179D122_BIBTR</name>
<gene>
    <name evidence="1" type="ORF">F480_00765</name>
</gene>
<sequence length="194" mass="22019">MKKTFVLMVLSTNLLTACSSTIPLYKAEEGKPTAKIEYDIPHSSFIEPTILSQQGLNESIRIDTTIPFSFKALKGSEIIYLESQENSEFNKKVEEKQLEAGVHILKYVNQTYGRSLSDMITICETDLKVKFESNGEYIVQGNTTHQWQKVSRFPFGGDANSLSAKCQLKIIDKKTGKVFAETDYYRSPRHSILY</sequence>
<evidence type="ECO:0000313" key="1">
    <source>
        <dbReference type="EMBL" id="OAQ15792.1"/>
    </source>
</evidence>
<protein>
    <recommendedName>
        <fullName evidence="3">Lipoprotein</fullName>
    </recommendedName>
</protein>